<accession>A0A0H5R8G9</accession>
<dbReference type="InterPro" id="IPR036291">
    <property type="entry name" value="NAD(P)-bd_dom_sf"/>
</dbReference>
<dbReference type="InterPro" id="IPR050259">
    <property type="entry name" value="SDR"/>
</dbReference>
<organism evidence="5">
    <name type="scientific">Spongospora subterranea</name>
    <dbReference type="NCBI Taxonomy" id="70186"/>
    <lineage>
        <taxon>Eukaryota</taxon>
        <taxon>Sar</taxon>
        <taxon>Rhizaria</taxon>
        <taxon>Endomyxa</taxon>
        <taxon>Phytomyxea</taxon>
        <taxon>Plasmodiophorida</taxon>
        <taxon>Plasmodiophoridae</taxon>
        <taxon>Spongospora</taxon>
    </lineage>
</organism>
<name>A0A0H5R8G9_9EUKA</name>
<dbReference type="Pfam" id="PF13561">
    <property type="entry name" value="adh_short_C2"/>
    <property type="match status" value="1"/>
</dbReference>
<evidence type="ECO:0000313" key="5">
    <source>
        <dbReference type="EMBL" id="CRZ04644.1"/>
    </source>
</evidence>
<dbReference type="PRINTS" id="PR00080">
    <property type="entry name" value="SDRFAMILY"/>
</dbReference>
<dbReference type="GO" id="GO:0004316">
    <property type="term" value="F:3-oxoacyl-[acyl-carrier-protein] reductase (NADPH) activity"/>
    <property type="evidence" value="ECO:0007669"/>
    <property type="project" value="UniProtKB-EC"/>
</dbReference>
<dbReference type="PRINTS" id="PR00081">
    <property type="entry name" value="GDHRDH"/>
</dbReference>
<dbReference type="NCBIfam" id="NF009466">
    <property type="entry name" value="PRK12826.1-2"/>
    <property type="match status" value="1"/>
</dbReference>
<proteinExistence type="inferred from homology"/>
<reference evidence="5" key="1">
    <citation type="submission" date="2015-04" db="EMBL/GenBank/DDBJ databases">
        <title>The genome sequence of the plant pathogenic Rhizarian Plasmodiophora brassicae reveals insights in its biotrophic life cycle and the origin of chitin synthesis.</title>
        <authorList>
            <person name="Schwelm A."/>
            <person name="Fogelqvist J."/>
            <person name="Knaust A."/>
            <person name="Julke S."/>
            <person name="Lilja T."/>
            <person name="Dhandapani V."/>
            <person name="Bonilla-Rosso G."/>
            <person name="Karlsson M."/>
            <person name="Shevchenko A."/>
            <person name="Choi S.R."/>
            <person name="Kim H.G."/>
            <person name="Park J.Y."/>
            <person name="Lim Y.P."/>
            <person name="Ludwig-Muller J."/>
            <person name="Dixelius C."/>
        </authorList>
    </citation>
    <scope>NUCLEOTIDE SEQUENCE</scope>
    <source>
        <tissue evidence="5">Potato root galls</tissue>
    </source>
</reference>
<dbReference type="EC" id="1.1.1.100" evidence="2"/>
<dbReference type="InterPro" id="IPR002347">
    <property type="entry name" value="SDR_fam"/>
</dbReference>
<dbReference type="PANTHER" id="PTHR42879:SF2">
    <property type="entry name" value="3-OXOACYL-[ACYL-CARRIER-PROTEIN] REDUCTASE FABG"/>
    <property type="match status" value="1"/>
</dbReference>
<sequence>PVTIVMLFNGRVAVVTGASRGIGRSIAESLAGDGATVAVLSRSLDAASSVARALPRICPDSHKGYECDVLNIEEARSCLKHILTDLGPPTLLVNNIGETSDGLIINQGIDEFEAAIRVNLTSAWIMSKLVIRSMIRCKTGSIVHLGSTVGCDGQAGQIAYSSAKAGLIGMTKSMAKEFGRKGIRVNMVAPGYINTDMTNDFSPALKKSIIDNTPLQRIGSSEDVASLVRFLLSDQASFITGQCIRVDGGLSMPLM</sequence>
<keyword evidence="3" id="KW-0560">Oxidoreductase</keyword>
<evidence type="ECO:0000256" key="2">
    <source>
        <dbReference type="ARBA" id="ARBA00012948"/>
    </source>
</evidence>
<evidence type="ECO:0000256" key="1">
    <source>
        <dbReference type="ARBA" id="ARBA00006484"/>
    </source>
</evidence>
<dbReference type="SUPFAM" id="SSF51735">
    <property type="entry name" value="NAD(P)-binding Rossmann-fold domains"/>
    <property type="match status" value="1"/>
</dbReference>
<dbReference type="FunFam" id="3.40.50.720:FF:000173">
    <property type="entry name" value="3-oxoacyl-[acyl-carrier protein] reductase"/>
    <property type="match status" value="1"/>
</dbReference>
<dbReference type="EMBL" id="HACM01004202">
    <property type="protein sequence ID" value="CRZ04644.1"/>
    <property type="molecule type" value="Transcribed_RNA"/>
</dbReference>
<protein>
    <recommendedName>
        <fullName evidence="2">3-oxoacyl-[acyl-carrier-protein] reductase</fullName>
        <ecNumber evidence="2">1.1.1.100</ecNumber>
    </recommendedName>
</protein>
<dbReference type="PANTHER" id="PTHR42879">
    <property type="entry name" value="3-OXOACYL-(ACYL-CARRIER-PROTEIN) REDUCTASE"/>
    <property type="match status" value="1"/>
</dbReference>
<dbReference type="PROSITE" id="PS00061">
    <property type="entry name" value="ADH_SHORT"/>
    <property type="match status" value="1"/>
</dbReference>
<evidence type="ECO:0000256" key="4">
    <source>
        <dbReference type="ARBA" id="ARBA00048508"/>
    </source>
</evidence>
<dbReference type="Gene3D" id="3.40.50.720">
    <property type="entry name" value="NAD(P)-binding Rossmann-like Domain"/>
    <property type="match status" value="1"/>
</dbReference>
<evidence type="ECO:0000256" key="3">
    <source>
        <dbReference type="ARBA" id="ARBA00023002"/>
    </source>
</evidence>
<feature type="non-terminal residue" evidence="5">
    <location>
        <position position="1"/>
    </location>
</feature>
<dbReference type="AlphaFoldDB" id="A0A0H5R8G9"/>
<comment type="catalytic activity">
    <reaction evidence="4">
        <text>a (3R)-hydroxyacyl-[ACP] + NADP(+) = a 3-oxoacyl-[ACP] + NADPH + H(+)</text>
        <dbReference type="Rhea" id="RHEA:17397"/>
        <dbReference type="Rhea" id="RHEA-COMP:9916"/>
        <dbReference type="Rhea" id="RHEA-COMP:9945"/>
        <dbReference type="ChEBI" id="CHEBI:15378"/>
        <dbReference type="ChEBI" id="CHEBI:57783"/>
        <dbReference type="ChEBI" id="CHEBI:58349"/>
        <dbReference type="ChEBI" id="CHEBI:78776"/>
        <dbReference type="ChEBI" id="CHEBI:78827"/>
        <dbReference type="EC" id="1.1.1.100"/>
    </reaction>
</comment>
<comment type="similarity">
    <text evidence="1">Belongs to the short-chain dehydrogenases/reductases (SDR) family.</text>
</comment>
<dbReference type="GO" id="GO:0032787">
    <property type="term" value="P:monocarboxylic acid metabolic process"/>
    <property type="evidence" value="ECO:0007669"/>
    <property type="project" value="UniProtKB-ARBA"/>
</dbReference>
<dbReference type="InterPro" id="IPR020904">
    <property type="entry name" value="Sc_DH/Rdtase_CS"/>
</dbReference>